<keyword evidence="2" id="KW-1133">Transmembrane helix</keyword>
<name>A0A067PMC8_9AGAM</name>
<dbReference type="AlphaFoldDB" id="A0A067PMC8"/>
<feature type="region of interest" description="Disordered" evidence="1">
    <location>
        <begin position="386"/>
        <end position="415"/>
    </location>
</feature>
<evidence type="ECO:0000256" key="3">
    <source>
        <dbReference type="SAM" id="SignalP"/>
    </source>
</evidence>
<gene>
    <name evidence="4" type="ORF">JAAARDRAFT_210608</name>
</gene>
<dbReference type="InterPro" id="IPR008972">
    <property type="entry name" value="Cupredoxin"/>
</dbReference>
<feature type="compositionally biased region" description="Pro residues" evidence="1">
    <location>
        <begin position="444"/>
        <end position="454"/>
    </location>
</feature>
<feature type="transmembrane region" description="Helical" evidence="2">
    <location>
        <begin position="212"/>
        <end position="237"/>
    </location>
</feature>
<evidence type="ECO:0000313" key="4">
    <source>
        <dbReference type="EMBL" id="KDQ52457.1"/>
    </source>
</evidence>
<evidence type="ECO:0000256" key="2">
    <source>
        <dbReference type="SAM" id="Phobius"/>
    </source>
</evidence>
<dbReference type="EMBL" id="KL197740">
    <property type="protein sequence ID" value="KDQ52457.1"/>
    <property type="molecule type" value="Genomic_DNA"/>
</dbReference>
<dbReference type="InParanoid" id="A0A067PMC8"/>
<feature type="chain" id="PRO_5001643290" description="Phytocyanin domain-containing protein" evidence="3">
    <location>
        <begin position="23"/>
        <end position="454"/>
    </location>
</feature>
<feature type="signal peptide" evidence="3">
    <location>
        <begin position="1"/>
        <end position="22"/>
    </location>
</feature>
<evidence type="ECO:0000256" key="1">
    <source>
        <dbReference type="SAM" id="MobiDB-lite"/>
    </source>
</evidence>
<dbReference type="Gene3D" id="2.60.40.420">
    <property type="entry name" value="Cupredoxins - blue copper proteins"/>
    <property type="match status" value="1"/>
</dbReference>
<dbReference type="InterPro" id="IPR052953">
    <property type="entry name" value="Ser-rich/MCO-related"/>
</dbReference>
<feature type="compositionally biased region" description="Gly residues" evidence="1">
    <location>
        <begin position="394"/>
        <end position="403"/>
    </location>
</feature>
<dbReference type="Proteomes" id="UP000027265">
    <property type="component" value="Unassembled WGS sequence"/>
</dbReference>
<accession>A0A067PMC8</accession>
<keyword evidence="3" id="KW-0732">Signal</keyword>
<dbReference type="PANTHER" id="PTHR34883:SF15">
    <property type="entry name" value="EXTRACELLULAR SERINE-RICH PROTEIN"/>
    <property type="match status" value="1"/>
</dbReference>
<organism evidence="4 5">
    <name type="scientific">Jaapia argillacea MUCL 33604</name>
    <dbReference type="NCBI Taxonomy" id="933084"/>
    <lineage>
        <taxon>Eukaryota</taxon>
        <taxon>Fungi</taxon>
        <taxon>Dikarya</taxon>
        <taxon>Basidiomycota</taxon>
        <taxon>Agaricomycotina</taxon>
        <taxon>Agaricomycetes</taxon>
        <taxon>Agaricomycetidae</taxon>
        <taxon>Jaapiales</taxon>
        <taxon>Jaapiaceae</taxon>
        <taxon>Jaapia</taxon>
    </lineage>
</organism>
<feature type="region of interest" description="Disordered" evidence="1">
    <location>
        <begin position="277"/>
        <end position="296"/>
    </location>
</feature>
<evidence type="ECO:0008006" key="6">
    <source>
        <dbReference type="Google" id="ProtNLM"/>
    </source>
</evidence>
<dbReference type="CDD" id="cd00920">
    <property type="entry name" value="Cupredoxin"/>
    <property type="match status" value="1"/>
</dbReference>
<dbReference type="OrthoDB" id="1921208at2759"/>
<feature type="compositionally biased region" description="Low complexity" evidence="1">
    <location>
        <begin position="278"/>
        <end position="289"/>
    </location>
</feature>
<dbReference type="HOGENOM" id="CLU_578779_0_0_1"/>
<protein>
    <recommendedName>
        <fullName evidence="6">Phytocyanin domain-containing protein</fullName>
    </recommendedName>
</protein>
<keyword evidence="2" id="KW-0472">Membrane</keyword>
<keyword evidence="5" id="KW-1185">Reference proteome</keyword>
<reference evidence="5" key="1">
    <citation type="journal article" date="2014" name="Proc. Natl. Acad. Sci. U.S.A.">
        <title>Extensive sampling of basidiomycete genomes demonstrates inadequacy of the white-rot/brown-rot paradigm for wood decay fungi.</title>
        <authorList>
            <person name="Riley R."/>
            <person name="Salamov A.A."/>
            <person name="Brown D.W."/>
            <person name="Nagy L.G."/>
            <person name="Floudas D."/>
            <person name="Held B.W."/>
            <person name="Levasseur A."/>
            <person name="Lombard V."/>
            <person name="Morin E."/>
            <person name="Otillar R."/>
            <person name="Lindquist E.A."/>
            <person name="Sun H."/>
            <person name="LaButti K.M."/>
            <person name="Schmutz J."/>
            <person name="Jabbour D."/>
            <person name="Luo H."/>
            <person name="Baker S.E."/>
            <person name="Pisabarro A.G."/>
            <person name="Walton J.D."/>
            <person name="Blanchette R.A."/>
            <person name="Henrissat B."/>
            <person name="Martin F."/>
            <person name="Cullen D."/>
            <person name="Hibbett D.S."/>
            <person name="Grigoriev I.V."/>
        </authorList>
    </citation>
    <scope>NUCLEOTIDE SEQUENCE [LARGE SCALE GENOMIC DNA]</scope>
    <source>
        <strain evidence="5">MUCL 33604</strain>
    </source>
</reference>
<proteinExistence type="predicted"/>
<feature type="region of interest" description="Disordered" evidence="1">
    <location>
        <begin position="435"/>
        <end position="454"/>
    </location>
</feature>
<sequence>MSPKSLALWSLAFSAHILSVLGQTTHTVYIGTSLIFYDPPTLSAQVNDTITFVFAAGIHGVTQSSFSTPCVALPGGFNSGLVGPGSNSSAPTLQWDLVLTDGSNPIWFFCQNSRPESHCAAGMVGVINPPSNDMWSSYIAAAKSVTGTPAPTTTPALQGVGAYAIQTPTPVVISTKPTSDATAISALSSFFIPPTSSPSPSATHSASKKAPIGAIVGGVVGGVVVLSIIGVLSFLLWRAQRKSEVTPTPYGGQRTFDPTPMDENKGFVTSGAVPVRDSTYTTTTTNPTSPGGPGYYNRDSIYSTQQPPLHYDPHQAPPIPQMQQHYQQFSPPGSPALVPVQMSSISSKPPQGYPGSPGSEYSNVPNIRDIASEVVQMLRQEGLGTAAAATPPAGGAGSGGVSGRPGDRSLPNVPEIRDAQSEVASSDQHLAVHAPVPQRMFSPGPGPYPPSYSA</sequence>
<dbReference type="SUPFAM" id="SSF49503">
    <property type="entry name" value="Cupredoxins"/>
    <property type="match status" value="1"/>
</dbReference>
<evidence type="ECO:0000313" key="5">
    <source>
        <dbReference type="Proteomes" id="UP000027265"/>
    </source>
</evidence>
<keyword evidence="2" id="KW-0812">Transmembrane</keyword>
<dbReference type="PANTHER" id="PTHR34883">
    <property type="entry name" value="SERINE-RICH PROTEIN, PUTATIVE-RELATED-RELATED"/>
    <property type="match status" value="1"/>
</dbReference>